<dbReference type="RefSeq" id="WP_140838201.1">
    <property type="nucleotide sequence ID" value="NZ_RCZI01000001.1"/>
</dbReference>
<dbReference type="SUPFAM" id="SSF52833">
    <property type="entry name" value="Thioredoxin-like"/>
    <property type="match status" value="1"/>
</dbReference>
<dbReference type="OrthoDB" id="9780340at2"/>
<feature type="domain" description="Thioredoxin" evidence="2">
    <location>
        <begin position="8"/>
        <end position="178"/>
    </location>
</feature>
<dbReference type="Pfam" id="PF13462">
    <property type="entry name" value="Thioredoxin_4"/>
    <property type="match status" value="1"/>
</dbReference>
<comment type="similarity">
    <text evidence="1">Belongs to the thioredoxin family. DsbA subfamily.</text>
</comment>
<gene>
    <name evidence="3" type="ORF">EAH82_02125</name>
</gene>
<reference evidence="3 4" key="1">
    <citation type="journal article" date="2019" name="Environ. Microbiol.">
        <title>Species interactions and distinct microbial communities in high Arctic permafrost affected cryosols are associated with the CH4 and CO2 gas fluxes.</title>
        <authorList>
            <person name="Altshuler I."/>
            <person name="Hamel J."/>
            <person name="Turney S."/>
            <person name="Magnuson E."/>
            <person name="Levesque R."/>
            <person name="Greer C."/>
            <person name="Whyte L.G."/>
        </authorList>
    </citation>
    <scope>NUCLEOTIDE SEQUENCE [LARGE SCALE GENOMIC DNA]</scope>
    <source>
        <strain evidence="3 4">S06.C</strain>
    </source>
</reference>
<dbReference type="AlphaFoldDB" id="A0A502DY97"/>
<dbReference type="InterPro" id="IPR012336">
    <property type="entry name" value="Thioredoxin-like_fold"/>
</dbReference>
<accession>A0A502DY97</accession>
<organism evidence="3 4">
    <name type="scientific">Variovorax guangxiensis</name>
    <dbReference type="NCBI Taxonomy" id="1775474"/>
    <lineage>
        <taxon>Bacteria</taxon>
        <taxon>Pseudomonadati</taxon>
        <taxon>Pseudomonadota</taxon>
        <taxon>Betaproteobacteria</taxon>
        <taxon>Burkholderiales</taxon>
        <taxon>Comamonadaceae</taxon>
        <taxon>Variovorax</taxon>
    </lineage>
</organism>
<dbReference type="PANTHER" id="PTHR13887:SF55">
    <property type="entry name" value="SLR0313 PROTEIN"/>
    <property type="match status" value="1"/>
</dbReference>
<comment type="caution">
    <text evidence="3">The sequence shown here is derived from an EMBL/GenBank/DDBJ whole genome shotgun (WGS) entry which is preliminary data.</text>
</comment>
<name>A0A502DY97_9BURK</name>
<sequence>MTAALNAILVPDEATDHILGPADSSITLVEYGDFECPSCAQAHPAVKIMLNHFGRQVRFVFRHFPLREVHPHAEMAAEAAEAAGAQGKFWPFHDLLFTHQHRLGEAHLRDYALQVGLDMARFENEMRDHVYLQRVQEQMQGAAALRVRATPTFYLDGAFVDVSFGLANLQQAIEHAIAKR</sequence>
<dbReference type="Proteomes" id="UP000319212">
    <property type="component" value="Unassembled WGS sequence"/>
</dbReference>
<proteinExistence type="inferred from homology"/>
<protein>
    <submittedName>
        <fullName evidence="3">DsbA family protein</fullName>
    </submittedName>
</protein>
<dbReference type="InterPro" id="IPR013766">
    <property type="entry name" value="Thioredoxin_domain"/>
</dbReference>
<dbReference type="PANTHER" id="PTHR13887">
    <property type="entry name" value="GLUTATHIONE S-TRANSFERASE KAPPA"/>
    <property type="match status" value="1"/>
</dbReference>
<evidence type="ECO:0000313" key="4">
    <source>
        <dbReference type="Proteomes" id="UP000319212"/>
    </source>
</evidence>
<evidence type="ECO:0000259" key="2">
    <source>
        <dbReference type="PROSITE" id="PS51352"/>
    </source>
</evidence>
<dbReference type="InterPro" id="IPR036249">
    <property type="entry name" value="Thioredoxin-like_sf"/>
</dbReference>
<dbReference type="EMBL" id="RCZI01000001">
    <property type="protein sequence ID" value="TPG30313.1"/>
    <property type="molecule type" value="Genomic_DNA"/>
</dbReference>
<dbReference type="Gene3D" id="3.40.30.10">
    <property type="entry name" value="Glutaredoxin"/>
    <property type="match status" value="1"/>
</dbReference>
<evidence type="ECO:0000256" key="1">
    <source>
        <dbReference type="ARBA" id="ARBA00005791"/>
    </source>
</evidence>
<evidence type="ECO:0000313" key="3">
    <source>
        <dbReference type="EMBL" id="TPG30313.1"/>
    </source>
</evidence>
<dbReference type="PROSITE" id="PS51352">
    <property type="entry name" value="THIOREDOXIN_2"/>
    <property type="match status" value="1"/>
</dbReference>